<name>A0A1U7JCU1_9HYPH</name>
<dbReference type="RefSeq" id="WP_051269467.1">
    <property type="nucleotide sequence ID" value="NZ_LVVZ01000041.1"/>
</dbReference>
<feature type="domain" description="Cell wall hydrolase SleB" evidence="2">
    <location>
        <begin position="271"/>
        <end position="381"/>
    </location>
</feature>
<evidence type="ECO:0000256" key="1">
    <source>
        <dbReference type="SAM" id="SignalP"/>
    </source>
</evidence>
<dbReference type="Proteomes" id="UP000185783">
    <property type="component" value="Unassembled WGS sequence"/>
</dbReference>
<keyword evidence="1" id="KW-0732">Signal</keyword>
<reference evidence="3 4" key="1">
    <citation type="submission" date="2016-03" db="EMBL/GenBank/DDBJ databases">
        <title>Genome sequence of Nesiotobacter sp. nov., a moderately halophilic alphaproteobacterium isolated from the Yellow Sea, China.</title>
        <authorList>
            <person name="Zhang G."/>
            <person name="Zhang R."/>
        </authorList>
    </citation>
    <scope>NUCLEOTIDE SEQUENCE [LARGE SCALE GENOMIC DNA]</scope>
    <source>
        <strain evidence="3 4">WB1-6</strain>
    </source>
</reference>
<accession>A0A1U7JCU1</accession>
<proteinExistence type="predicted"/>
<dbReference type="Pfam" id="PF07486">
    <property type="entry name" value="Hydrolase_2"/>
    <property type="match status" value="1"/>
</dbReference>
<evidence type="ECO:0000259" key="2">
    <source>
        <dbReference type="Pfam" id="PF07486"/>
    </source>
</evidence>
<dbReference type="Gene3D" id="1.10.10.2520">
    <property type="entry name" value="Cell wall hydrolase SleB, domain 1"/>
    <property type="match status" value="1"/>
</dbReference>
<organism evidence="3 4">
    <name type="scientific">Pseudovibrio exalbescens</name>
    <dbReference type="NCBI Taxonomy" id="197461"/>
    <lineage>
        <taxon>Bacteria</taxon>
        <taxon>Pseudomonadati</taxon>
        <taxon>Pseudomonadota</taxon>
        <taxon>Alphaproteobacteria</taxon>
        <taxon>Hyphomicrobiales</taxon>
        <taxon>Stappiaceae</taxon>
        <taxon>Pseudovibrio</taxon>
    </lineage>
</organism>
<sequence length="389" mass="42168">MSRKLKLVAFTALVYCGMTVTVAQQDVLELVMSAENQTPRWMRAIETANHATLVEPTLVGADVPNTKASDYVLDNGNGATPRTHIPELASVLANKGAPDFIRGQRVNRSAKGDRGFAMAPARQPLQASAGSVFALTSLLTSAERTTLPQVAFVSTRHLPDAASSTMMAENTQDGQPLDLTEMAVARANAAAGLSLASAYAPSNLDDVKAPFDALLGGEASVAGKTSLSEDELAELAKTDPHWWYKAPLPKSAQSSREQLCLAEAIYFEARGEPYKGQEAVAQVVLNRVKNPAYPNTICKVVYQNRHMRNACQFSFACDGIPERVQKGRAWTQAQEIAAKAVEGKVNLSEVDASTHYHATYVRPRWAGTMKRLNRIGKHIFYKTYGGGWS</sequence>
<evidence type="ECO:0000313" key="3">
    <source>
        <dbReference type="EMBL" id="OKL42553.1"/>
    </source>
</evidence>
<dbReference type="InterPro" id="IPR042047">
    <property type="entry name" value="SleB_dom1"/>
</dbReference>
<gene>
    <name evidence="3" type="ORF">A3843_17995</name>
</gene>
<dbReference type="GO" id="GO:0016787">
    <property type="term" value="F:hydrolase activity"/>
    <property type="evidence" value="ECO:0007669"/>
    <property type="project" value="InterPro"/>
</dbReference>
<evidence type="ECO:0000313" key="4">
    <source>
        <dbReference type="Proteomes" id="UP000185783"/>
    </source>
</evidence>
<dbReference type="EMBL" id="LVVZ01000041">
    <property type="protein sequence ID" value="OKL42553.1"/>
    <property type="molecule type" value="Genomic_DNA"/>
</dbReference>
<dbReference type="STRING" id="197461.A3843_17995"/>
<comment type="caution">
    <text evidence="3">The sequence shown here is derived from an EMBL/GenBank/DDBJ whole genome shotgun (WGS) entry which is preliminary data.</text>
</comment>
<dbReference type="InterPro" id="IPR011105">
    <property type="entry name" value="Cell_wall_hydrolase_SleB"/>
</dbReference>
<feature type="signal peptide" evidence="1">
    <location>
        <begin position="1"/>
        <end position="23"/>
    </location>
</feature>
<protein>
    <recommendedName>
        <fullName evidence="2">Cell wall hydrolase SleB domain-containing protein</fullName>
    </recommendedName>
</protein>
<keyword evidence="4" id="KW-1185">Reference proteome</keyword>
<dbReference type="AlphaFoldDB" id="A0A1U7JCU1"/>
<feature type="chain" id="PRO_5010520985" description="Cell wall hydrolase SleB domain-containing protein" evidence="1">
    <location>
        <begin position="24"/>
        <end position="389"/>
    </location>
</feature>